<dbReference type="InterPro" id="IPR036922">
    <property type="entry name" value="Rieske_2Fe-2S_sf"/>
</dbReference>
<comment type="similarity">
    <text evidence="13">Belongs to the cholesterol 7-desaturase family.</text>
</comment>
<dbReference type="InterPro" id="IPR017941">
    <property type="entry name" value="Rieske_2Fe-2S"/>
</dbReference>
<feature type="transmembrane region" description="Helical" evidence="17">
    <location>
        <begin position="332"/>
        <end position="351"/>
    </location>
</feature>
<sequence>MIADYVQLTTTTVLFIIIPLLYLIYYRKFRYFIFDQRTKVTKGKTSRGKCPPSFPNGWFWIINSCDLKPGHTKAISYCGRNLVLFRGTNGTPYVLDAFCAHMGAHLGFGGKVCHSTCIECPFHGWTFDGETGDCVLSGVENKIIRMADKYEYHDIENCTPVPNNDNTTNIYLNKVSEKEEIRLKRYICREINGSILVWYHSDEKLREHPLYEPFDLSNELKMNKMQPRGESINYVNCHIQEIPENGADNRHFDFLHQSIIDIIFPFLKFHWTMISERATNPRLSEIMVHPHPEVNAYKMRLLDTFINDSNRRFLNVLSLNCYIQIFSKHKIFIFNATGFQMGPSLVYLFLWSPYFQVTFFQTVTPLEKFNQRVMHRIFSTKPIPYWLSTLMLMGEVKQLFSDMNIWNNKIFGAKLSYNMKNDADKGLHSWRNWYTQFYEGCHEHESKSLLCRSLAYPPPQLFSLSSKLSICLTSLLPIDIRCSSVHSFE</sequence>
<dbReference type="InterPro" id="IPR050584">
    <property type="entry name" value="Cholesterol_7-desaturase"/>
</dbReference>
<evidence type="ECO:0000256" key="5">
    <source>
        <dbReference type="ARBA" id="ARBA00022714"/>
    </source>
</evidence>
<dbReference type="AlphaFoldDB" id="A0A813RJM4"/>
<evidence type="ECO:0000256" key="14">
    <source>
        <dbReference type="ARBA" id="ARBA00026095"/>
    </source>
</evidence>
<evidence type="ECO:0000256" key="2">
    <source>
        <dbReference type="ARBA" id="ARBA00004370"/>
    </source>
</evidence>
<evidence type="ECO:0000313" key="20">
    <source>
        <dbReference type="EMBL" id="CAF0781940.1"/>
    </source>
</evidence>
<gene>
    <name evidence="20" type="ORF">JXQ802_LOCUS3273</name>
    <name evidence="19" type="ORF">PYM288_LOCUS381</name>
</gene>
<evidence type="ECO:0000256" key="11">
    <source>
        <dbReference type="ARBA" id="ARBA00023136"/>
    </source>
</evidence>
<dbReference type="GO" id="GO:0046872">
    <property type="term" value="F:metal ion binding"/>
    <property type="evidence" value="ECO:0007669"/>
    <property type="project" value="UniProtKB-KW"/>
</dbReference>
<comment type="subcellular location">
    <subcellularLocation>
        <location evidence="2">Membrane</location>
    </subcellularLocation>
</comment>
<evidence type="ECO:0000256" key="15">
    <source>
        <dbReference type="ARBA" id="ARBA00047853"/>
    </source>
</evidence>
<dbReference type="PANTHER" id="PTHR21266">
    <property type="entry name" value="IRON-SULFUR DOMAIN CONTAINING PROTEIN"/>
    <property type="match status" value="1"/>
</dbReference>
<evidence type="ECO:0000256" key="9">
    <source>
        <dbReference type="ARBA" id="ARBA00023004"/>
    </source>
</evidence>
<evidence type="ECO:0000256" key="3">
    <source>
        <dbReference type="ARBA" id="ARBA00004972"/>
    </source>
</evidence>
<dbReference type="Proteomes" id="UP000663854">
    <property type="component" value="Unassembled WGS sequence"/>
</dbReference>
<keyword evidence="10" id="KW-0411">Iron-sulfur</keyword>
<keyword evidence="6" id="KW-0479">Metal-binding</keyword>
<reference evidence="20" key="1">
    <citation type="submission" date="2021-02" db="EMBL/GenBank/DDBJ databases">
        <authorList>
            <person name="Nowell W R."/>
        </authorList>
    </citation>
    <scope>NUCLEOTIDE SEQUENCE</scope>
</reference>
<keyword evidence="5" id="KW-0001">2Fe-2S</keyword>
<dbReference type="GO" id="GO:0008203">
    <property type="term" value="P:cholesterol metabolic process"/>
    <property type="evidence" value="ECO:0007669"/>
    <property type="project" value="InterPro"/>
</dbReference>
<dbReference type="PROSITE" id="PS51296">
    <property type="entry name" value="RIESKE"/>
    <property type="match status" value="1"/>
</dbReference>
<comment type="pathway">
    <text evidence="3">Hormone biosynthesis.</text>
</comment>
<dbReference type="Gene3D" id="3.90.380.10">
    <property type="entry name" value="Naphthalene 1,2-dioxygenase Alpha Subunit, Chain A, domain 1"/>
    <property type="match status" value="1"/>
</dbReference>
<dbReference type="GO" id="GO:0051537">
    <property type="term" value="F:2 iron, 2 sulfur cluster binding"/>
    <property type="evidence" value="ECO:0007669"/>
    <property type="project" value="UniProtKB-KW"/>
</dbReference>
<dbReference type="Pfam" id="PF00355">
    <property type="entry name" value="Rieske"/>
    <property type="match status" value="1"/>
</dbReference>
<dbReference type="GO" id="GO:0016020">
    <property type="term" value="C:membrane"/>
    <property type="evidence" value="ECO:0007669"/>
    <property type="project" value="UniProtKB-SubCell"/>
</dbReference>
<dbReference type="InterPro" id="IPR045605">
    <property type="entry name" value="KshA-like_C"/>
</dbReference>
<dbReference type="GO" id="GO:0170056">
    <property type="term" value="F:cholesterol 7-desaturase [NAD(P)H] activity"/>
    <property type="evidence" value="ECO:0007669"/>
    <property type="project" value="UniProtKB-EC"/>
</dbReference>
<keyword evidence="8" id="KW-0560">Oxidoreductase</keyword>
<evidence type="ECO:0000256" key="4">
    <source>
        <dbReference type="ARBA" id="ARBA00022692"/>
    </source>
</evidence>
<evidence type="ECO:0000256" key="17">
    <source>
        <dbReference type="SAM" id="Phobius"/>
    </source>
</evidence>
<evidence type="ECO:0000256" key="10">
    <source>
        <dbReference type="ARBA" id="ARBA00023014"/>
    </source>
</evidence>
<accession>A0A813RJM4</accession>
<feature type="transmembrane region" description="Helical" evidence="17">
    <location>
        <begin position="6"/>
        <end position="25"/>
    </location>
</feature>
<keyword evidence="4 17" id="KW-0812">Transmembrane</keyword>
<proteinExistence type="inferred from homology"/>
<dbReference type="Gene3D" id="2.102.10.10">
    <property type="entry name" value="Rieske [2Fe-2S] iron-sulphur domain"/>
    <property type="match status" value="1"/>
</dbReference>
<comment type="catalytic activity">
    <reaction evidence="15">
        <text>cholesterol + NADH + O2 + H(+) = 7-dehydrocholesterol + NAD(+) + 2 H2O</text>
        <dbReference type="Rhea" id="RHEA:51644"/>
        <dbReference type="ChEBI" id="CHEBI:15377"/>
        <dbReference type="ChEBI" id="CHEBI:15378"/>
        <dbReference type="ChEBI" id="CHEBI:15379"/>
        <dbReference type="ChEBI" id="CHEBI:16113"/>
        <dbReference type="ChEBI" id="CHEBI:17759"/>
        <dbReference type="ChEBI" id="CHEBI:57540"/>
        <dbReference type="ChEBI" id="CHEBI:57945"/>
        <dbReference type="EC" id="1.14.19.21"/>
    </reaction>
    <physiologicalReaction direction="left-to-right" evidence="15">
        <dbReference type="Rhea" id="RHEA:51645"/>
    </physiologicalReaction>
</comment>
<dbReference type="UniPathway" id="UPA01020"/>
<evidence type="ECO:0000256" key="13">
    <source>
        <dbReference type="ARBA" id="ARBA00025729"/>
    </source>
</evidence>
<feature type="domain" description="Rieske" evidence="18">
    <location>
        <begin position="59"/>
        <end position="135"/>
    </location>
</feature>
<comment type="caution">
    <text evidence="20">The sequence shown here is derived from an EMBL/GenBank/DDBJ whole genome shotgun (WGS) entry which is preliminary data.</text>
</comment>
<dbReference type="PANTHER" id="PTHR21266:SF32">
    <property type="entry name" value="CHOLESTEROL 7-DESATURASE NVD"/>
    <property type="match status" value="1"/>
</dbReference>
<dbReference type="Pfam" id="PF19298">
    <property type="entry name" value="KshA_C"/>
    <property type="match status" value="1"/>
</dbReference>
<keyword evidence="21" id="KW-1185">Reference proteome</keyword>
<evidence type="ECO:0000256" key="7">
    <source>
        <dbReference type="ARBA" id="ARBA00022989"/>
    </source>
</evidence>
<comment type="pathway">
    <text evidence="12">Steroid hormone biosynthesis; dafachronic acid biosynthesis.</text>
</comment>
<dbReference type="SUPFAM" id="SSF50022">
    <property type="entry name" value="ISP domain"/>
    <property type="match status" value="1"/>
</dbReference>
<evidence type="ECO:0000256" key="16">
    <source>
        <dbReference type="ARBA" id="ARBA00049548"/>
    </source>
</evidence>
<comment type="cofactor">
    <cofactor evidence="1">
        <name>Fe cation</name>
        <dbReference type="ChEBI" id="CHEBI:24875"/>
    </cofactor>
</comment>
<evidence type="ECO:0000256" key="1">
    <source>
        <dbReference type="ARBA" id="ARBA00001962"/>
    </source>
</evidence>
<dbReference type="EMBL" id="CAJNOH010000001">
    <property type="protein sequence ID" value="CAF0723146.1"/>
    <property type="molecule type" value="Genomic_DNA"/>
</dbReference>
<keyword evidence="9" id="KW-0408">Iron</keyword>
<evidence type="ECO:0000256" key="12">
    <source>
        <dbReference type="ARBA" id="ARBA00025712"/>
    </source>
</evidence>
<dbReference type="EMBL" id="CAJNOL010000044">
    <property type="protein sequence ID" value="CAF0781940.1"/>
    <property type="molecule type" value="Genomic_DNA"/>
</dbReference>
<evidence type="ECO:0000256" key="8">
    <source>
        <dbReference type="ARBA" id="ARBA00023002"/>
    </source>
</evidence>
<evidence type="ECO:0000256" key="6">
    <source>
        <dbReference type="ARBA" id="ARBA00022723"/>
    </source>
</evidence>
<organism evidence="20 21">
    <name type="scientific">Rotaria sordida</name>
    <dbReference type="NCBI Taxonomy" id="392033"/>
    <lineage>
        <taxon>Eukaryota</taxon>
        <taxon>Metazoa</taxon>
        <taxon>Spiralia</taxon>
        <taxon>Gnathifera</taxon>
        <taxon>Rotifera</taxon>
        <taxon>Eurotatoria</taxon>
        <taxon>Bdelloidea</taxon>
        <taxon>Philodinida</taxon>
        <taxon>Philodinidae</taxon>
        <taxon>Rotaria</taxon>
    </lineage>
</organism>
<keyword evidence="7 17" id="KW-1133">Transmembrane helix</keyword>
<evidence type="ECO:0000313" key="21">
    <source>
        <dbReference type="Proteomes" id="UP000663870"/>
    </source>
</evidence>
<keyword evidence="11 17" id="KW-0472">Membrane</keyword>
<comment type="catalytic activity">
    <reaction evidence="16">
        <text>cholesterol + NADPH + O2 + H(+) = 7-dehydrocholesterol + NADP(+) + 2 H2O</text>
        <dbReference type="Rhea" id="RHEA:45024"/>
        <dbReference type="ChEBI" id="CHEBI:15377"/>
        <dbReference type="ChEBI" id="CHEBI:15378"/>
        <dbReference type="ChEBI" id="CHEBI:15379"/>
        <dbReference type="ChEBI" id="CHEBI:16113"/>
        <dbReference type="ChEBI" id="CHEBI:17759"/>
        <dbReference type="ChEBI" id="CHEBI:57783"/>
        <dbReference type="ChEBI" id="CHEBI:58349"/>
        <dbReference type="EC" id="1.14.19.21"/>
    </reaction>
    <physiologicalReaction direction="left-to-right" evidence="16">
        <dbReference type="Rhea" id="RHEA:45025"/>
    </physiologicalReaction>
</comment>
<protein>
    <recommendedName>
        <fullName evidence="14">cholesterol 7-desaturase</fullName>
        <ecNumber evidence="14">1.14.19.21</ecNumber>
    </recommendedName>
</protein>
<dbReference type="Proteomes" id="UP000663870">
    <property type="component" value="Unassembled WGS sequence"/>
</dbReference>
<evidence type="ECO:0000259" key="18">
    <source>
        <dbReference type="PROSITE" id="PS51296"/>
    </source>
</evidence>
<dbReference type="GO" id="GO:0005737">
    <property type="term" value="C:cytoplasm"/>
    <property type="evidence" value="ECO:0007669"/>
    <property type="project" value="TreeGrafter"/>
</dbReference>
<dbReference type="EC" id="1.14.19.21" evidence="14"/>
<evidence type="ECO:0000313" key="19">
    <source>
        <dbReference type="EMBL" id="CAF0723146.1"/>
    </source>
</evidence>
<name>A0A813RJM4_9BILA</name>